<sequence>MPVLKQIVDGSSGAFLVGFKVPPVLFFDEAMIPSRSRHNITRQFTKDNPHKWGTKLFMTCCADTAYCLRYVAFHKSLT</sequence>
<dbReference type="AlphaFoldDB" id="A0A225WG56"/>
<organism evidence="1 2">
    <name type="scientific">Phytophthora megakarya</name>
    <dbReference type="NCBI Taxonomy" id="4795"/>
    <lineage>
        <taxon>Eukaryota</taxon>
        <taxon>Sar</taxon>
        <taxon>Stramenopiles</taxon>
        <taxon>Oomycota</taxon>
        <taxon>Peronosporomycetes</taxon>
        <taxon>Peronosporales</taxon>
        <taxon>Peronosporaceae</taxon>
        <taxon>Phytophthora</taxon>
    </lineage>
</organism>
<gene>
    <name evidence="1" type="ORF">PHMEG_0009464</name>
</gene>
<dbReference type="EMBL" id="NBNE01000885">
    <property type="protein sequence ID" value="OWZ16696.1"/>
    <property type="molecule type" value="Genomic_DNA"/>
</dbReference>
<keyword evidence="2" id="KW-1185">Reference proteome</keyword>
<reference evidence="2" key="1">
    <citation type="submission" date="2017-03" db="EMBL/GenBank/DDBJ databases">
        <title>Phytopthora megakarya and P. palmivora, two closely related causual agents of cacao black pod achieved similar genome size and gene model numbers by different mechanisms.</title>
        <authorList>
            <person name="Ali S."/>
            <person name="Shao J."/>
            <person name="Larry D.J."/>
            <person name="Kronmiller B."/>
            <person name="Shen D."/>
            <person name="Strem M.D."/>
            <person name="Melnick R.L."/>
            <person name="Guiltinan M.J."/>
            <person name="Tyler B.M."/>
            <person name="Meinhardt L.W."/>
            <person name="Bailey B.A."/>
        </authorList>
    </citation>
    <scope>NUCLEOTIDE SEQUENCE [LARGE SCALE GENOMIC DNA]</scope>
    <source>
        <strain evidence="2">zdho120</strain>
    </source>
</reference>
<accession>A0A225WG56</accession>
<dbReference type="OrthoDB" id="127622at2759"/>
<dbReference type="PANTHER" id="PTHR46599:SF3">
    <property type="entry name" value="PIGGYBAC TRANSPOSABLE ELEMENT-DERIVED PROTEIN 4"/>
    <property type="match status" value="1"/>
</dbReference>
<name>A0A225WG56_9STRA</name>
<evidence type="ECO:0000313" key="2">
    <source>
        <dbReference type="Proteomes" id="UP000198211"/>
    </source>
</evidence>
<dbReference type="PANTHER" id="PTHR46599">
    <property type="entry name" value="PIGGYBAC TRANSPOSABLE ELEMENT-DERIVED PROTEIN 4"/>
    <property type="match status" value="1"/>
</dbReference>
<dbReference type="Proteomes" id="UP000198211">
    <property type="component" value="Unassembled WGS sequence"/>
</dbReference>
<comment type="caution">
    <text evidence="1">The sequence shown here is derived from an EMBL/GenBank/DDBJ whole genome shotgun (WGS) entry which is preliminary data.</text>
</comment>
<proteinExistence type="predicted"/>
<evidence type="ECO:0008006" key="3">
    <source>
        <dbReference type="Google" id="ProtNLM"/>
    </source>
</evidence>
<evidence type="ECO:0000313" key="1">
    <source>
        <dbReference type="EMBL" id="OWZ16696.1"/>
    </source>
</evidence>
<protein>
    <recommendedName>
        <fullName evidence="3">PiggyBac transposable element-derived protein domain-containing protein</fullName>
    </recommendedName>
</protein>